<evidence type="ECO:0000256" key="2">
    <source>
        <dbReference type="ARBA" id="ARBA00023004"/>
    </source>
</evidence>
<keyword evidence="3" id="KW-0804">Transcription</keyword>
<comment type="cofactor">
    <cofactor evidence="3">
        <name>Fe(2+)</name>
        <dbReference type="ChEBI" id="CHEBI:29033"/>
    </cofactor>
    <text evidence="3">Binds 1 Fe(2+) ion per subunit.</text>
</comment>
<comment type="similarity">
    <text evidence="3">Belongs to the ROX family.</text>
</comment>
<dbReference type="InterPro" id="IPR003347">
    <property type="entry name" value="JmjC_dom"/>
</dbReference>
<dbReference type="SMART" id="SM00558">
    <property type="entry name" value="JmjC"/>
    <property type="match status" value="1"/>
</dbReference>
<dbReference type="InterPro" id="IPR039994">
    <property type="entry name" value="NO66-like"/>
</dbReference>
<keyword evidence="3" id="KW-0805">Transcription regulation</keyword>
<keyword evidence="1 3" id="KW-0479">Metal-binding</keyword>
<organism evidence="5">
    <name type="scientific">Haptolina ericina</name>
    <dbReference type="NCBI Taxonomy" id="156174"/>
    <lineage>
        <taxon>Eukaryota</taxon>
        <taxon>Haptista</taxon>
        <taxon>Haptophyta</taxon>
        <taxon>Prymnesiophyceae</taxon>
        <taxon>Prymnesiales</taxon>
        <taxon>Prymnesiaceae</taxon>
        <taxon>Haptolina</taxon>
    </lineage>
</organism>
<evidence type="ECO:0000256" key="1">
    <source>
        <dbReference type="ARBA" id="ARBA00022723"/>
    </source>
</evidence>
<dbReference type="Gene3D" id="2.60.120.650">
    <property type="entry name" value="Cupin"/>
    <property type="match status" value="1"/>
</dbReference>
<accession>A0A7S3APH2</accession>
<proteinExistence type="inferred from homology"/>
<dbReference type="PANTHER" id="PTHR13096">
    <property type="entry name" value="MINA53 MYC INDUCED NUCLEAR ANTIGEN"/>
    <property type="match status" value="1"/>
</dbReference>
<protein>
    <recommendedName>
        <fullName evidence="3">Bifunctional lysine-specific demethylase and histidyl-hydroxylase</fullName>
        <ecNumber evidence="3">1.14.11.-</ecNumber>
    </recommendedName>
</protein>
<dbReference type="PROSITE" id="PS51184">
    <property type="entry name" value="JMJC"/>
    <property type="match status" value="1"/>
</dbReference>
<dbReference type="SUPFAM" id="SSF51197">
    <property type="entry name" value="Clavaminate synthase-like"/>
    <property type="match status" value="1"/>
</dbReference>
<dbReference type="GO" id="GO:0005506">
    <property type="term" value="F:iron ion binding"/>
    <property type="evidence" value="ECO:0007669"/>
    <property type="project" value="UniProtKB-UniRule"/>
</dbReference>
<dbReference type="AlphaFoldDB" id="A0A7S3APH2"/>
<dbReference type="EC" id="1.14.11.-" evidence="3"/>
<dbReference type="PANTHER" id="PTHR13096:SF8">
    <property type="entry name" value="RIBOSOMAL OXYGENASE 1"/>
    <property type="match status" value="1"/>
</dbReference>
<gene>
    <name evidence="5" type="ORF">HERI1096_LOCUS11838</name>
</gene>
<evidence type="ECO:0000259" key="4">
    <source>
        <dbReference type="PROSITE" id="PS51184"/>
    </source>
</evidence>
<dbReference type="GO" id="GO:0016706">
    <property type="term" value="F:2-oxoglutarate-dependent dioxygenase activity"/>
    <property type="evidence" value="ECO:0007669"/>
    <property type="project" value="UniProtKB-UniRule"/>
</dbReference>
<keyword evidence="3" id="KW-0223">Dioxygenase</keyword>
<keyword evidence="3" id="KW-0560">Oxidoreductase</keyword>
<comment type="subcellular location">
    <subcellularLocation>
        <location evidence="3">Nucleus</location>
    </subcellularLocation>
</comment>
<keyword evidence="3" id="KW-0539">Nucleus</keyword>
<keyword evidence="2 3" id="KW-0408">Iron</keyword>
<dbReference type="EMBL" id="HBHX01021213">
    <property type="protein sequence ID" value="CAE0111178.1"/>
    <property type="molecule type" value="Transcribed_RNA"/>
</dbReference>
<feature type="domain" description="JmjC" evidence="4">
    <location>
        <begin position="56"/>
        <end position="187"/>
    </location>
</feature>
<comment type="function">
    <text evidence="3">Oxygenase that can act as both a histone lysine demethylase and a ribosomal histidine hydroxylase.</text>
</comment>
<evidence type="ECO:0000313" key="5">
    <source>
        <dbReference type="EMBL" id="CAE0111178.1"/>
    </source>
</evidence>
<dbReference type="GO" id="GO:0005634">
    <property type="term" value="C:nucleus"/>
    <property type="evidence" value="ECO:0007669"/>
    <property type="project" value="UniProtKB-SubCell"/>
</dbReference>
<evidence type="ECO:0000256" key="3">
    <source>
        <dbReference type="RuleBase" id="RU366061"/>
    </source>
</evidence>
<sequence>MDMACEDGALARTVRQEGGLQPWELRYGPFERADFVKFPSSGWTLLLQQVDTLHPAVEHLRERFDFLPNWRLDDVMVSYAPPGGSVGAHVDNYDVFLVQGRGRRSWEIEALPRGAADEACEPNLAVRVLSQFMPSFKRELSAGDALYLPPRFAHHGISTHPTCLTYSVGFRAPSAAEALQSFATFLTQHLPDGERYTDAGIDVAQPGDAGAISPVAVQRLRDLVRVSVEKGLADDDLVEQWVGCLLTGGRRSASAPNPTLWLPGAQSSVANPEAQGDIAEWDEAAKWEQVVKSGWWGVSSTSIQHIDLSSVLRSGMRQPSWMMASRSMARWVRLRVRQAMR</sequence>
<name>A0A7S3APH2_9EUKA</name>
<dbReference type="Gene3D" id="3.40.366.30">
    <property type="entry name" value="50S ribosomal protein L16 arginine hydroxylase, Chain A, Domain 2"/>
    <property type="match status" value="1"/>
</dbReference>
<dbReference type="Pfam" id="PF08007">
    <property type="entry name" value="JmjC_2"/>
    <property type="match status" value="1"/>
</dbReference>
<reference evidence="5" key="1">
    <citation type="submission" date="2021-01" db="EMBL/GenBank/DDBJ databases">
        <authorList>
            <person name="Corre E."/>
            <person name="Pelletier E."/>
            <person name="Niang G."/>
            <person name="Scheremetjew M."/>
            <person name="Finn R."/>
            <person name="Kale V."/>
            <person name="Holt S."/>
            <person name="Cochrane G."/>
            <person name="Meng A."/>
            <person name="Brown T."/>
            <person name="Cohen L."/>
        </authorList>
    </citation>
    <scope>NUCLEOTIDE SEQUENCE</scope>
    <source>
        <strain evidence="5">CCMP281</strain>
    </source>
</reference>